<proteinExistence type="predicted"/>
<evidence type="ECO:0000256" key="1">
    <source>
        <dbReference type="SAM" id="MobiDB-lite"/>
    </source>
</evidence>
<accession>A0A9Q8SJQ5</accession>
<feature type="compositionally biased region" description="Basic and acidic residues" evidence="1">
    <location>
        <begin position="1"/>
        <end position="18"/>
    </location>
</feature>
<dbReference type="EMBL" id="CP019474">
    <property type="protein sequence ID" value="UQC78433.1"/>
    <property type="molecule type" value="Genomic_DNA"/>
</dbReference>
<dbReference type="GeneID" id="73337937"/>
<dbReference type="AlphaFoldDB" id="A0A9Q8SJQ5"/>
<reference evidence="2" key="1">
    <citation type="journal article" date="2021" name="Mol. Plant Microbe Interact.">
        <title>Complete Genome Sequence of the Plant-Pathogenic Fungus Colletotrichum lupini.</title>
        <authorList>
            <person name="Baroncelli R."/>
            <person name="Pensec F."/>
            <person name="Da Lio D."/>
            <person name="Boufleur T."/>
            <person name="Vicente I."/>
            <person name="Sarrocco S."/>
            <person name="Picot A."/>
            <person name="Baraldi E."/>
            <person name="Sukno S."/>
            <person name="Thon M."/>
            <person name="Le Floch G."/>
        </authorList>
    </citation>
    <scope>NUCLEOTIDE SEQUENCE</scope>
    <source>
        <strain evidence="2">IMI 504893</strain>
    </source>
</reference>
<dbReference type="Proteomes" id="UP000830671">
    <property type="component" value="Chromosome 2"/>
</dbReference>
<gene>
    <name evidence="2" type="ORF">CLUP02_03910</name>
</gene>
<sequence>MIEANEKEGTTSYEEKQKASHCVKQNKSRFGLNSALRHVLMSMRFINPAGKGSKYHAVQSVTPDVHQVKHHLGYGYYVNAMKCFATIEGLVQYLYGKHRICQWMLGGSPATPIVAAPKVPSGRELTELNQTSRQVATPLAYATRNLIRSMRNCTSQHAQQPPSIVRCQMHP</sequence>
<keyword evidence="3" id="KW-1185">Reference proteome</keyword>
<protein>
    <submittedName>
        <fullName evidence="2">Uncharacterized protein</fullName>
    </submittedName>
</protein>
<evidence type="ECO:0000313" key="3">
    <source>
        <dbReference type="Proteomes" id="UP000830671"/>
    </source>
</evidence>
<feature type="region of interest" description="Disordered" evidence="1">
    <location>
        <begin position="1"/>
        <end position="20"/>
    </location>
</feature>
<dbReference type="KEGG" id="clup:CLUP02_03910"/>
<dbReference type="RefSeq" id="XP_049140070.1">
    <property type="nucleotide sequence ID" value="XM_049282927.1"/>
</dbReference>
<name>A0A9Q8SJQ5_9PEZI</name>
<organism evidence="2 3">
    <name type="scientific">Colletotrichum lupini</name>
    <dbReference type="NCBI Taxonomy" id="145971"/>
    <lineage>
        <taxon>Eukaryota</taxon>
        <taxon>Fungi</taxon>
        <taxon>Dikarya</taxon>
        <taxon>Ascomycota</taxon>
        <taxon>Pezizomycotina</taxon>
        <taxon>Sordariomycetes</taxon>
        <taxon>Hypocreomycetidae</taxon>
        <taxon>Glomerellales</taxon>
        <taxon>Glomerellaceae</taxon>
        <taxon>Colletotrichum</taxon>
        <taxon>Colletotrichum acutatum species complex</taxon>
    </lineage>
</organism>
<evidence type="ECO:0000313" key="2">
    <source>
        <dbReference type="EMBL" id="UQC78433.1"/>
    </source>
</evidence>